<evidence type="ECO:0000256" key="1">
    <source>
        <dbReference type="ARBA" id="ARBA00023186"/>
    </source>
</evidence>
<dbReference type="CDD" id="cd06257">
    <property type="entry name" value="DnaJ"/>
    <property type="match status" value="1"/>
</dbReference>
<dbReference type="InterPro" id="IPR051948">
    <property type="entry name" value="Hsp70_co-chaperone_J-domain"/>
</dbReference>
<organism evidence="3 4">
    <name type="scientific">Ambispora gerdemannii</name>
    <dbReference type="NCBI Taxonomy" id="144530"/>
    <lineage>
        <taxon>Eukaryota</taxon>
        <taxon>Fungi</taxon>
        <taxon>Fungi incertae sedis</taxon>
        <taxon>Mucoromycota</taxon>
        <taxon>Glomeromycotina</taxon>
        <taxon>Glomeromycetes</taxon>
        <taxon>Archaeosporales</taxon>
        <taxon>Ambisporaceae</taxon>
        <taxon>Ambispora</taxon>
    </lineage>
</organism>
<name>A0A9N8VF79_9GLOM</name>
<dbReference type="AlphaFoldDB" id="A0A9N8VF79"/>
<dbReference type="PANTHER" id="PTHR44360">
    <property type="entry name" value="DNAJ HOMOLOG SUBFAMILY B MEMBER 9"/>
    <property type="match status" value="1"/>
</dbReference>
<keyword evidence="4" id="KW-1185">Reference proteome</keyword>
<dbReference type="PROSITE" id="PS50076">
    <property type="entry name" value="DNAJ_2"/>
    <property type="match status" value="1"/>
</dbReference>
<dbReference type="GO" id="GO:0051787">
    <property type="term" value="F:misfolded protein binding"/>
    <property type="evidence" value="ECO:0007669"/>
    <property type="project" value="TreeGrafter"/>
</dbReference>
<dbReference type="InterPro" id="IPR001623">
    <property type="entry name" value="DnaJ_domain"/>
</dbReference>
<feature type="domain" description="J" evidence="2">
    <location>
        <begin position="5"/>
        <end position="67"/>
    </location>
</feature>
<dbReference type="EMBL" id="CAJVPL010000139">
    <property type="protein sequence ID" value="CAG8453335.1"/>
    <property type="molecule type" value="Genomic_DNA"/>
</dbReference>
<dbReference type="PROSITE" id="PS00636">
    <property type="entry name" value="DNAJ_1"/>
    <property type="match status" value="1"/>
</dbReference>
<dbReference type="Pfam" id="PF00226">
    <property type="entry name" value="DnaJ"/>
    <property type="match status" value="1"/>
</dbReference>
<evidence type="ECO:0000313" key="3">
    <source>
        <dbReference type="EMBL" id="CAG8453335.1"/>
    </source>
</evidence>
<dbReference type="SUPFAM" id="SSF46565">
    <property type="entry name" value="Chaperone J-domain"/>
    <property type="match status" value="1"/>
</dbReference>
<reference evidence="3" key="1">
    <citation type="submission" date="2021-06" db="EMBL/GenBank/DDBJ databases">
        <authorList>
            <person name="Kallberg Y."/>
            <person name="Tangrot J."/>
            <person name="Rosling A."/>
        </authorList>
    </citation>
    <scope>NUCLEOTIDE SEQUENCE</scope>
    <source>
        <strain evidence="3">MT106</strain>
    </source>
</reference>
<dbReference type="Pfam" id="PF13358">
    <property type="entry name" value="DDE_3"/>
    <property type="match status" value="1"/>
</dbReference>
<dbReference type="GO" id="GO:0005783">
    <property type="term" value="C:endoplasmic reticulum"/>
    <property type="evidence" value="ECO:0007669"/>
    <property type="project" value="TreeGrafter"/>
</dbReference>
<dbReference type="InterPro" id="IPR018253">
    <property type="entry name" value="DnaJ_domain_CS"/>
</dbReference>
<dbReference type="GO" id="GO:0003676">
    <property type="term" value="F:nucleic acid binding"/>
    <property type="evidence" value="ECO:0007669"/>
    <property type="project" value="InterPro"/>
</dbReference>
<dbReference type="GO" id="GO:0036503">
    <property type="term" value="P:ERAD pathway"/>
    <property type="evidence" value="ECO:0007669"/>
    <property type="project" value="TreeGrafter"/>
</dbReference>
<evidence type="ECO:0000259" key="2">
    <source>
        <dbReference type="PROSITE" id="PS50076"/>
    </source>
</evidence>
<dbReference type="Gene3D" id="1.10.287.110">
    <property type="entry name" value="DnaJ domain"/>
    <property type="match status" value="1"/>
</dbReference>
<gene>
    <name evidence="3" type="ORF">AGERDE_LOCUS1858</name>
</gene>
<dbReference type="PRINTS" id="PR00625">
    <property type="entry name" value="JDOMAIN"/>
</dbReference>
<dbReference type="Proteomes" id="UP000789831">
    <property type="component" value="Unassembled WGS sequence"/>
</dbReference>
<dbReference type="SMART" id="SM00271">
    <property type="entry name" value="DnaJ"/>
    <property type="match status" value="1"/>
</dbReference>
<accession>A0A9N8VF79</accession>
<dbReference type="OrthoDB" id="10250354at2759"/>
<dbReference type="GO" id="GO:0051087">
    <property type="term" value="F:protein-folding chaperone binding"/>
    <property type="evidence" value="ECO:0007669"/>
    <property type="project" value="TreeGrafter"/>
</dbReference>
<dbReference type="PANTHER" id="PTHR44360:SF1">
    <property type="entry name" value="DNAJ HOMOLOG SUBFAMILY B MEMBER 9"/>
    <property type="match status" value="1"/>
</dbReference>
<keyword evidence="1" id="KW-0143">Chaperone</keyword>
<comment type="caution">
    <text evidence="3">The sequence shown here is derived from an EMBL/GenBank/DDBJ whole genome shotgun (WGS) entry which is preliminary data.</text>
</comment>
<protein>
    <submittedName>
        <fullName evidence="3">3896_t:CDS:1</fullName>
    </submittedName>
</protein>
<proteinExistence type="predicted"/>
<sequence>MTRKDYYQTLGVSKGASFEEIKKSYRKLALKYHPDKNPNGEEKFKEIGEAYAILSDSERRKNYDAGGDGSSFDFNDWYERQKAYFESEQEKNGEERIKLTRAKFAYNEIHPDAGYQFENPPLDPSLDSLSAVDECGFNLGAIPSHARDDKNKRAVVKRPTREKERVDTKVFYDFFEGINFPNNDKNYLLLDNAGIRCGDEKRIKILKLPTIEEQAEKKNTELVYLSFLFPELNPVEKCFAFIKHYYRKARPQTFEELEKVVEEAVAKLQQKDLRK</sequence>
<evidence type="ECO:0000313" key="4">
    <source>
        <dbReference type="Proteomes" id="UP000789831"/>
    </source>
</evidence>
<dbReference type="Gene3D" id="3.30.420.10">
    <property type="entry name" value="Ribonuclease H-like superfamily/Ribonuclease H"/>
    <property type="match status" value="1"/>
</dbReference>
<dbReference type="InterPro" id="IPR038717">
    <property type="entry name" value="Tc1-like_DDE_dom"/>
</dbReference>
<dbReference type="InterPro" id="IPR036869">
    <property type="entry name" value="J_dom_sf"/>
</dbReference>
<dbReference type="InterPro" id="IPR036397">
    <property type="entry name" value="RNaseH_sf"/>
</dbReference>